<dbReference type="InterPro" id="IPR011032">
    <property type="entry name" value="GroES-like_sf"/>
</dbReference>
<dbReference type="PROSITE" id="PS00059">
    <property type="entry name" value="ADH_ZINC"/>
    <property type="match status" value="1"/>
</dbReference>
<dbReference type="InterPro" id="IPR050129">
    <property type="entry name" value="Zn_alcohol_dh"/>
</dbReference>
<feature type="domain" description="Alcohol dehydrogenase-like C-terminal" evidence="6">
    <location>
        <begin position="143"/>
        <end position="237"/>
    </location>
</feature>
<evidence type="ECO:0000313" key="8">
    <source>
        <dbReference type="EMBL" id="CAA9345327.1"/>
    </source>
</evidence>
<name>A0A6J4LYJ5_9ACTN</name>
<dbReference type="InterPro" id="IPR013149">
    <property type="entry name" value="ADH-like_C"/>
</dbReference>
<keyword evidence="2 5" id="KW-0479">Metal-binding</keyword>
<sequence>MRLAVLTGPETFEVQDVPAPVPERGEVLLDVAVCGVCASELDAWTGSVETAYPRFLGHEVSGTVAALGEGVAGVAVGDRVGVWVTSHGFAEQVAVPAAHCFQVGDVPLDTALAEPLACAVNAVELADVRLGDDVVIIGAGYMGLLVQQLVSMRGPRQVVVADTRPDALERARASGATRTVLVGEESPADAVAAATGGGAADVCFECTGTQAALRTVGEVTRMSGKVVLVGYHQGPDRAIPLGAWNWMAYDLRNGHFRDVPVILRGMAVGARLTGAGVFDQSPLITHRFGLDDIGLAFATAVAKPPGFVKATVVMGSS</sequence>
<feature type="domain" description="Alcohol dehydrogenase-like N-terminal" evidence="7">
    <location>
        <begin position="24"/>
        <end position="103"/>
    </location>
</feature>
<dbReference type="Gene3D" id="3.40.50.720">
    <property type="entry name" value="NAD(P)-binding Rossmann-like Domain"/>
    <property type="match status" value="1"/>
</dbReference>
<evidence type="ECO:0000256" key="2">
    <source>
        <dbReference type="ARBA" id="ARBA00022723"/>
    </source>
</evidence>
<dbReference type="Pfam" id="PF00107">
    <property type="entry name" value="ADH_zinc_N"/>
    <property type="match status" value="1"/>
</dbReference>
<evidence type="ECO:0000256" key="5">
    <source>
        <dbReference type="RuleBase" id="RU361277"/>
    </source>
</evidence>
<dbReference type="SUPFAM" id="SSF51735">
    <property type="entry name" value="NAD(P)-binding Rossmann-fold domains"/>
    <property type="match status" value="1"/>
</dbReference>
<dbReference type="InterPro" id="IPR036291">
    <property type="entry name" value="NAD(P)-bd_dom_sf"/>
</dbReference>
<proteinExistence type="inferred from homology"/>
<dbReference type="EMBL" id="CADCUF010000223">
    <property type="protein sequence ID" value="CAA9345327.1"/>
    <property type="molecule type" value="Genomic_DNA"/>
</dbReference>
<keyword evidence="4" id="KW-0560">Oxidoreductase</keyword>
<gene>
    <name evidence="8" type="ORF">AVDCRST_MAG24-1496</name>
</gene>
<evidence type="ECO:0000256" key="4">
    <source>
        <dbReference type="ARBA" id="ARBA00023002"/>
    </source>
</evidence>
<organism evidence="8">
    <name type="scientific">uncultured Nocardioidaceae bacterium</name>
    <dbReference type="NCBI Taxonomy" id="253824"/>
    <lineage>
        <taxon>Bacteria</taxon>
        <taxon>Bacillati</taxon>
        <taxon>Actinomycetota</taxon>
        <taxon>Actinomycetes</taxon>
        <taxon>Propionibacteriales</taxon>
        <taxon>Nocardioidaceae</taxon>
        <taxon>environmental samples</taxon>
    </lineage>
</organism>
<dbReference type="PANTHER" id="PTHR43401:SF2">
    <property type="entry name" value="L-THREONINE 3-DEHYDROGENASE"/>
    <property type="match status" value="1"/>
</dbReference>
<dbReference type="GO" id="GO:0016491">
    <property type="term" value="F:oxidoreductase activity"/>
    <property type="evidence" value="ECO:0007669"/>
    <property type="project" value="UniProtKB-KW"/>
</dbReference>
<comment type="cofactor">
    <cofactor evidence="1 5">
        <name>Zn(2+)</name>
        <dbReference type="ChEBI" id="CHEBI:29105"/>
    </cofactor>
</comment>
<dbReference type="AlphaFoldDB" id="A0A6J4LYJ5"/>
<reference evidence="8" key="1">
    <citation type="submission" date="2020-02" db="EMBL/GenBank/DDBJ databases">
        <authorList>
            <person name="Meier V. D."/>
        </authorList>
    </citation>
    <scope>NUCLEOTIDE SEQUENCE</scope>
    <source>
        <strain evidence="8">AVDCRST_MAG24</strain>
    </source>
</reference>
<comment type="similarity">
    <text evidence="5">Belongs to the zinc-containing alcohol dehydrogenase family.</text>
</comment>
<evidence type="ECO:0000259" key="7">
    <source>
        <dbReference type="Pfam" id="PF08240"/>
    </source>
</evidence>
<dbReference type="SUPFAM" id="SSF50129">
    <property type="entry name" value="GroES-like"/>
    <property type="match status" value="1"/>
</dbReference>
<dbReference type="InterPro" id="IPR013154">
    <property type="entry name" value="ADH-like_N"/>
</dbReference>
<dbReference type="GO" id="GO:0008270">
    <property type="term" value="F:zinc ion binding"/>
    <property type="evidence" value="ECO:0007669"/>
    <property type="project" value="InterPro"/>
</dbReference>
<evidence type="ECO:0000256" key="1">
    <source>
        <dbReference type="ARBA" id="ARBA00001947"/>
    </source>
</evidence>
<evidence type="ECO:0000259" key="6">
    <source>
        <dbReference type="Pfam" id="PF00107"/>
    </source>
</evidence>
<keyword evidence="3 5" id="KW-0862">Zinc</keyword>
<dbReference type="Pfam" id="PF08240">
    <property type="entry name" value="ADH_N"/>
    <property type="match status" value="1"/>
</dbReference>
<dbReference type="Gene3D" id="3.90.180.10">
    <property type="entry name" value="Medium-chain alcohol dehydrogenases, catalytic domain"/>
    <property type="match status" value="2"/>
</dbReference>
<accession>A0A6J4LYJ5</accession>
<evidence type="ECO:0000256" key="3">
    <source>
        <dbReference type="ARBA" id="ARBA00022833"/>
    </source>
</evidence>
<dbReference type="PANTHER" id="PTHR43401">
    <property type="entry name" value="L-THREONINE 3-DEHYDROGENASE"/>
    <property type="match status" value="1"/>
</dbReference>
<protein>
    <submittedName>
        <fullName evidence="8">Threonine dehydrogenase and related Zn-dependent dehydrogenases</fullName>
    </submittedName>
</protein>
<dbReference type="InterPro" id="IPR002328">
    <property type="entry name" value="ADH_Zn_CS"/>
</dbReference>